<dbReference type="EMBL" id="SLWY01000007">
    <property type="protein sequence ID" value="TCO81637.1"/>
    <property type="molecule type" value="Genomic_DNA"/>
</dbReference>
<feature type="transmembrane region" description="Helical" evidence="9">
    <location>
        <begin position="286"/>
        <end position="310"/>
    </location>
</feature>
<reference evidence="10 11" key="1">
    <citation type="submission" date="2019-03" db="EMBL/GenBank/DDBJ databases">
        <title>Genomic Encyclopedia of Type Strains, Phase IV (KMG-IV): sequencing the most valuable type-strain genomes for metagenomic binning, comparative biology and taxonomic classification.</title>
        <authorList>
            <person name="Goeker M."/>
        </authorList>
    </citation>
    <scope>NUCLEOTIDE SEQUENCE [LARGE SCALE GENOMIC DNA]</scope>
    <source>
        <strain evidence="10 11">DSM 25287</strain>
    </source>
</reference>
<proteinExistence type="predicted"/>
<accession>A0A4R2LFC7</accession>
<dbReference type="Proteomes" id="UP000295765">
    <property type="component" value="Unassembled WGS sequence"/>
</dbReference>
<feature type="transmembrane region" description="Helical" evidence="9">
    <location>
        <begin position="186"/>
        <end position="205"/>
    </location>
</feature>
<keyword evidence="8 9" id="KW-0472">Membrane</keyword>
<evidence type="ECO:0000256" key="7">
    <source>
        <dbReference type="ARBA" id="ARBA00022989"/>
    </source>
</evidence>
<keyword evidence="7 9" id="KW-1133">Transmembrane helix</keyword>
<dbReference type="GO" id="GO:0004659">
    <property type="term" value="F:prenyltransferase activity"/>
    <property type="evidence" value="ECO:0007669"/>
    <property type="project" value="InterPro"/>
</dbReference>
<keyword evidence="6 9" id="KW-0812">Transmembrane</keyword>
<feature type="transmembrane region" description="Helical" evidence="9">
    <location>
        <begin position="243"/>
        <end position="266"/>
    </location>
</feature>
<organism evidence="10 11">
    <name type="scientific">Plasticicumulans lactativorans</name>
    <dbReference type="NCBI Taxonomy" id="1133106"/>
    <lineage>
        <taxon>Bacteria</taxon>
        <taxon>Pseudomonadati</taxon>
        <taxon>Pseudomonadota</taxon>
        <taxon>Gammaproteobacteria</taxon>
        <taxon>Candidatus Competibacteraceae</taxon>
        <taxon>Plasticicumulans</taxon>
    </lineage>
</organism>
<dbReference type="OrthoDB" id="3344514at2"/>
<dbReference type="PANTHER" id="PTHR13929">
    <property type="entry name" value="1,4-DIHYDROXY-2-NAPHTHOATE OCTAPRENYLTRANSFERASE"/>
    <property type="match status" value="1"/>
</dbReference>
<keyword evidence="4" id="KW-1003">Cell membrane</keyword>
<evidence type="ECO:0000256" key="6">
    <source>
        <dbReference type="ARBA" id="ARBA00022692"/>
    </source>
</evidence>
<evidence type="ECO:0000313" key="10">
    <source>
        <dbReference type="EMBL" id="TCO81637.1"/>
    </source>
</evidence>
<dbReference type="Pfam" id="PF01040">
    <property type="entry name" value="UbiA"/>
    <property type="match status" value="1"/>
</dbReference>
<dbReference type="InterPro" id="IPR026046">
    <property type="entry name" value="UBIAD1"/>
</dbReference>
<evidence type="ECO:0000256" key="3">
    <source>
        <dbReference type="ARBA" id="ARBA00022428"/>
    </source>
</evidence>
<comment type="subcellular location">
    <subcellularLocation>
        <location evidence="1">Membrane</location>
        <topology evidence="1">Multi-pass membrane protein</topology>
    </subcellularLocation>
</comment>
<evidence type="ECO:0000256" key="1">
    <source>
        <dbReference type="ARBA" id="ARBA00004141"/>
    </source>
</evidence>
<protein>
    <submittedName>
        <fullName evidence="10">1,4-dihydroxy-2-naphthoate octaprenyltransferase</fullName>
    </submittedName>
</protein>
<keyword evidence="11" id="KW-1185">Reference proteome</keyword>
<dbReference type="PIRSF" id="PIRSF005355">
    <property type="entry name" value="UBIAD1"/>
    <property type="match status" value="1"/>
</dbReference>
<dbReference type="GO" id="GO:0016020">
    <property type="term" value="C:membrane"/>
    <property type="evidence" value="ECO:0007669"/>
    <property type="project" value="UniProtKB-SubCell"/>
</dbReference>
<feature type="transmembrane region" description="Helical" evidence="9">
    <location>
        <begin position="54"/>
        <end position="71"/>
    </location>
</feature>
<dbReference type="GO" id="GO:0042371">
    <property type="term" value="P:vitamin K biosynthetic process"/>
    <property type="evidence" value="ECO:0007669"/>
    <property type="project" value="TreeGrafter"/>
</dbReference>
<evidence type="ECO:0000256" key="2">
    <source>
        <dbReference type="ARBA" id="ARBA00004863"/>
    </source>
</evidence>
<dbReference type="GO" id="GO:0009234">
    <property type="term" value="P:menaquinone biosynthetic process"/>
    <property type="evidence" value="ECO:0007669"/>
    <property type="project" value="UniProtKB-UniPathway"/>
</dbReference>
<name>A0A4R2LFC7_9GAMM</name>
<dbReference type="RefSeq" id="WP_132540640.1">
    <property type="nucleotide sequence ID" value="NZ_SLWY01000007.1"/>
</dbReference>
<gene>
    <name evidence="10" type="ORF">EV699_10730</name>
</gene>
<evidence type="ECO:0000256" key="4">
    <source>
        <dbReference type="ARBA" id="ARBA00022475"/>
    </source>
</evidence>
<feature type="transmembrane region" description="Helical" evidence="9">
    <location>
        <begin position="26"/>
        <end position="48"/>
    </location>
</feature>
<sequence length="311" mass="31549">MPRPPVEPSPADAGPLPLRYLRATRLPFLSVTLFACLIGFGTAAQAGALQPGPALFTLALALVCHAAVNVLNDYYDALNGSDAANTERVFPYTGGSRCIQNGVLSLRQTRDFGLALLALTVLGGLALLARAPGLLGIGLIGVLAGWAYSAPPLALNARGLGEAAVALCFALVAVGADAVQRGVPAAGPLLAAAGYGVAVTAILYINQFPDWRADAAAGKRHWVVRLGPQRAAGLFVPLLAVAYALQALAILSGALPPLAAAVLGLLPLWRRAARELAAHAGAPGRLAAGIQATILAANLFGLLTAAALAFG</sequence>
<dbReference type="PANTHER" id="PTHR13929:SF0">
    <property type="entry name" value="UBIA PRENYLTRANSFERASE DOMAIN-CONTAINING PROTEIN 1"/>
    <property type="match status" value="1"/>
</dbReference>
<comment type="pathway">
    <text evidence="2">Quinol/quinone metabolism; menaquinone biosynthesis.</text>
</comment>
<dbReference type="InterPro" id="IPR000537">
    <property type="entry name" value="UbiA_prenyltransferase"/>
</dbReference>
<keyword evidence="3" id="KW-0474">Menaquinone biosynthesis</keyword>
<evidence type="ECO:0000313" key="11">
    <source>
        <dbReference type="Proteomes" id="UP000295765"/>
    </source>
</evidence>
<evidence type="ECO:0000256" key="5">
    <source>
        <dbReference type="ARBA" id="ARBA00022679"/>
    </source>
</evidence>
<dbReference type="Gene3D" id="1.10.357.140">
    <property type="entry name" value="UbiA prenyltransferase"/>
    <property type="match status" value="1"/>
</dbReference>
<evidence type="ECO:0000256" key="9">
    <source>
        <dbReference type="SAM" id="Phobius"/>
    </source>
</evidence>
<dbReference type="CDD" id="cd13962">
    <property type="entry name" value="PT_UbiA_UBIAD1"/>
    <property type="match status" value="1"/>
</dbReference>
<evidence type="ECO:0000256" key="8">
    <source>
        <dbReference type="ARBA" id="ARBA00023136"/>
    </source>
</evidence>
<feature type="transmembrane region" description="Helical" evidence="9">
    <location>
        <begin position="114"/>
        <end position="147"/>
    </location>
</feature>
<dbReference type="UniPathway" id="UPA00079"/>
<feature type="transmembrane region" description="Helical" evidence="9">
    <location>
        <begin position="159"/>
        <end position="179"/>
    </location>
</feature>
<comment type="caution">
    <text evidence="10">The sequence shown here is derived from an EMBL/GenBank/DDBJ whole genome shotgun (WGS) entry which is preliminary data.</text>
</comment>
<dbReference type="AlphaFoldDB" id="A0A4R2LFC7"/>
<keyword evidence="5 10" id="KW-0808">Transferase</keyword>
<dbReference type="InterPro" id="IPR044878">
    <property type="entry name" value="UbiA_sf"/>
</dbReference>